<sequence length="47" mass="5726">MPTIKVFMQEMYEFKLEFIRGCGTTSIDYWNILLLHRMSVSWRVIKL</sequence>
<evidence type="ECO:0000313" key="1">
    <source>
        <dbReference type="EnsemblPlants" id="MELO3C029378.2.1"/>
    </source>
</evidence>
<name>A0A9I9E6G8_CUCME</name>
<organism evidence="1">
    <name type="scientific">Cucumis melo</name>
    <name type="common">Muskmelon</name>
    <dbReference type="NCBI Taxonomy" id="3656"/>
    <lineage>
        <taxon>Eukaryota</taxon>
        <taxon>Viridiplantae</taxon>
        <taxon>Streptophyta</taxon>
        <taxon>Embryophyta</taxon>
        <taxon>Tracheophyta</taxon>
        <taxon>Spermatophyta</taxon>
        <taxon>Magnoliopsida</taxon>
        <taxon>eudicotyledons</taxon>
        <taxon>Gunneridae</taxon>
        <taxon>Pentapetalae</taxon>
        <taxon>rosids</taxon>
        <taxon>fabids</taxon>
        <taxon>Cucurbitales</taxon>
        <taxon>Cucurbitaceae</taxon>
        <taxon>Benincaseae</taxon>
        <taxon>Cucumis</taxon>
    </lineage>
</organism>
<dbReference type="Gramene" id="MELO3C029378.2.1">
    <property type="protein sequence ID" value="MELO3C029378.2.1"/>
    <property type="gene ID" value="MELO3C029378.2"/>
</dbReference>
<reference evidence="1" key="1">
    <citation type="submission" date="2023-03" db="UniProtKB">
        <authorList>
            <consortium name="EnsemblPlants"/>
        </authorList>
    </citation>
    <scope>IDENTIFICATION</scope>
</reference>
<dbReference type="EnsemblPlants" id="MELO3C029378.2.1">
    <property type="protein sequence ID" value="MELO3C029378.2.1"/>
    <property type="gene ID" value="MELO3C029378.2"/>
</dbReference>
<dbReference type="AlphaFoldDB" id="A0A9I9E6G8"/>
<protein>
    <submittedName>
        <fullName evidence="1">Uncharacterized protein</fullName>
    </submittedName>
</protein>
<accession>A0A9I9E6G8</accession>
<proteinExistence type="predicted"/>